<feature type="region of interest" description="Disordered" evidence="1">
    <location>
        <begin position="1"/>
        <end position="93"/>
    </location>
</feature>
<feature type="compositionally biased region" description="Basic and acidic residues" evidence="1">
    <location>
        <begin position="42"/>
        <end position="53"/>
    </location>
</feature>
<gene>
    <name evidence="2" type="ORF">QCA50_000858</name>
</gene>
<evidence type="ECO:0000256" key="1">
    <source>
        <dbReference type="SAM" id="MobiDB-lite"/>
    </source>
</evidence>
<protein>
    <submittedName>
        <fullName evidence="2">Uncharacterized protein</fullName>
    </submittedName>
</protein>
<feature type="compositionally biased region" description="Basic residues" evidence="1">
    <location>
        <begin position="462"/>
        <end position="471"/>
    </location>
</feature>
<feature type="region of interest" description="Disordered" evidence="1">
    <location>
        <begin position="110"/>
        <end position="131"/>
    </location>
</feature>
<evidence type="ECO:0000313" key="2">
    <source>
        <dbReference type="EMBL" id="KAK7696205.1"/>
    </source>
</evidence>
<comment type="caution">
    <text evidence="2">The sequence shown here is derived from an EMBL/GenBank/DDBJ whole genome shotgun (WGS) entry which is preliminary data.</text>
</comment>
<name>A0AAW0H074_9APHY</name>
<dbReference type="Proteomes" id="UP001385951">
    <property type="component" value="Unassembled WGS sequence"/>
</dbReference>
<feature type="region of interest" description="Disordered" evidence="1">
    <location>
        <begin position="452"/>
        <end position="474"/>
    </location>
</feature>
<dbReference type="AlphaFoldDB" id="A0AAW0H074"/>
<accession>A0AAW0H074</accession>
<dbReference type="EMBL" id="JASBNA010000001">
    <property type="protein sequence ID" value="KAK7696205.1"/>
    <property type="molecule type" value="Genomic_DNA"/>
</dbReference>
<evidence type="ECO:0000313" key="3">
    <source>
        <dbReference type="Proteomes" id="UP001385951"/>
    </source>
</evidence>
<reference evidence="2 3" key="1">
    <citation type="submission" date="2022-09" db="EMBL/GenBank/DDBJ databases">
        <authorList>
            <person name="Palmer J.M."/>
        </authorList>
    </citation>
    <scope>NUCLEOTIDE SEQUENCE [LARGE SCALE GENOMIC DNA]</scope>
    <source>
        <strain evidence="2 3">DSM 7382</strain>
    </source>
</reference>
<proteinExistence type="predicted"/>
<keyword evidence="3" id="KW-1185">Reference proteome</keyword>
<sequence length="730" mass="80465">MSGQSEIPQVPERDQYGGDELPTYDDLAEQNGPNSRFGRWRGWIEKRAAERYADLTPDALARRRQKGWGNEPERRPQPGGSTGASSSGAPVAPPLDLAFQLHIQTDFANPSLPIATPTNKHLPPTPSVGESLSPTHCQVHNFGSRFLPHSTAPIRCLLPILGNRLLLIGHDDGLSVMDMFPREWGEHGLVEKGPNDAEARPIWVGEGVFQMSFLELESVGDGTPQGVVLALVGPDSNSPKDQECVRSLRMYNLASLVSVAKWAISQKGNKPLSIHHHPASGKPTQTTPKKHRNRPSLAKGLRNFIAESPITPASTTSSRMNLLYADSPLEPPPSIYGGGMYRSNSNESTSTVDSTWDVVEELPLRWATDYVPLANPGSRLQNCSVYSYALWRDENQRSRGGAYLAIVIKSNILLYETPKGERSFRYVKEFYTPLQARSLTFVQQFVQDPISRSTSDAAPRMSPHHSRHSKHLSVSLKPTQYPPQLSLFVIFEKKAGMIRIADAAVGEVDLGDENNLHHLLSPLGGAVARRSRASWDGKSFHKESKANWTLPTKFVVPGLGREKGLYILTRGKQSHIYPHPLPAHISVTPAYRTFSWSFSPSYVCPRVCCPQADGPSFLQVMAFGEDGVEVLEVPLSSLTENKGKGKAQEPLQAQTDLGGDAGFLCLGGQWDRTAQPMLTRSDSVMSTDMDDDDETLANRAMTLRGEEGVYGWVRRGVEDWRIFWVGGGHS</sequence>
<organism evidence="2 3">
    <name type="scientific">Cerrena zonata</name>
    <dbReference type="NCBI Taxonomy" id="2478898"/>
    <lineage>
        <taxon>Eukaryota</taxon>
        <taxon>Fungi</taxon>
        <taxon>Dikarya</taxon>
        <taxon>Basidiomycota</taxon>
        <taxon>Agaricomycotina</taxon>
        <taxon>Agaricomycetes</taxon>
        <taxon>Polyporales</taxon>
        <taxon>Cerrenaceae</taxon>
        <taxon>Cerrena</taxon>
    </lineage>
</organism>
<feature type="region of interest" description="Disordered" evidence="1">
    <location>
        <begin position="270"/>
        <end position="295"/>
    </location>
</feature>